<dbReference type="EMBL" id="FAOO01000016">
    <property type="protein sequence ID" value="CUU07840.1"/>
    <property type="molecule type" value="Genomic_DNA"/>
</dbReference>
<keyword evidence="4" id="KW-1185">Reference proteome</keyword>
<keyword evidence="1" id="KW-0067">ATP-binding</keyword>
<reference evidence="4" key="1">
    <citation type="submission" date="2015-11" db="EMBL/GenBank/DDBJ databases">
        <authorList>
            <person name="Varghese N."/>
        </authorList>
    </citation>
    <scope>NUCLEOTIDE SEQUENCE [LARGE SCALE GENOMIC DNA]</scope>
</reference>
<dbReference type="STRING" id="1643428.GCA_001442855_01875"/>
<organism evidence="3 4">
    <name type="scientific">Candidatus Thermokryptus mobilis</name>
    <dbReference type="NCBI Taxonomy" id="1643428"/>
    <lineage>
        <taxon>Bacteria</taxon>
        <taxon>Pseudomonadati</taxon>
        <taxon>Candidatus Kryptoniota</taxon>
        <taxon>Candidatus Thermokryptus</taxon>
    </lineage>
</organism>
<dbReference type="AlphaFoldDB" id="A0A0S4NA13"/>
<evidence type="ECO:0000256" key="1">
    <source>
        <dbReference type="PROSITE-ProRule" id="PRU00409"/>
    </source>
</evidence>
<protein>
    <recommendedName>
        <fullName evidence="2">ATP-grasp domain-containing protein</fullName>
    </recommendedName>
</protein>
<dbReference type="PROSITE" id="PS50975">
    <property type="entry name" value="ATP_GRASP"/>
    <property type="match status" value="1"/>
</dbReference>
<dbReference type="GO" id="GO:0046872">
    <property type="term" value="F:metal ion binding"/>
    <property type="evidence" value="ECO:0007669"/>
    <property type="project" value="InterPro"/>
</dbReference>
<dbReference type="InterPro" id="IPR011761">
    <property type="entry name" value="ATP-grasp"/>
</dbReference>
<dbReference type="SUPFAM" id="SSF56059">
    <property type="entry name" value="Glutathione synthetase ATP-binding domain-like"/>
    <property type="match status" value="1"/>
</dbReference>
<dbReference type="GO" id="GO:0005524">
    <property type="term" value="F:ATP binding"/>
    <property type="evidence" value="ECO:0007669"/>
    <property type="project" value="UniProtKB-UniRule"/>
</dbReference>
<proteinExistence type="predicted"/>
<gene>
    <name evidence="3" type="ORF">JGI1_01914</name>
</gene>
<dbReference type="OrthoDB" id="9778103at2"/>
<evidence type="ECO:0000259" key="2">
    <source>
        <dbReference type="PROSITE" id="PS50975"/>
    </source>
</evidence>
<sequence>MSKIYDLGVAWEWEYDFDFVEIIGERCRDRNLKVYFITPENFTDVYNKVELGELSFLVYFDRVSDVDDNFVELNFLLEKSGARVINKYEHMLRASDKATMHLELLNLGVHLPYTLIIQPYDENPLLEIDINALEIIGRPFIIKPSTETGGGTGVKVGNSIEDIFEARKEFPYDKYLVQELIHPVMLGDKKGWFRIFYILDEVLMCWWDKDLKVYQEVEEDEIEKYNLWEIEDLMRKIYSVCKLDFFSSEIAIVHRDGERKFIPVDYVNEMCDMRLKSKAFDGVPDEVVFKVADKIAEFVASLK</sequence>
<dbReference type="Proteomes" id="UP000320623">
    <property type="component" value="Unassembled WGS sequence"/>
</dbReference>
<accession>A0A0S4NA13</accession>
<name>A0A0S4NA13_9BACT</name>
<keyword evidence="1" id="KW-0547">Nucleotide-binding</keyword>
<feature type="domain" description="ATP-grasp" evidence="2">
    <location>
        <begin position="101"/>
        <end position="156"/>
    </location>
</feature>
<evidence type="ECO:0000313" key="3">
    <source>
        <dbReference type="EMBL" id="CUU07840.1"/>
    </source>
</evidence>
<dbReference type="RefSeq" id="WP_140945634.1">
    <property type="nucleotide sequence ID" value="NZ_FAOO01000016.1"/>
</dbReference>
<evidence type="ECO:0000313" key="4">
    <source>
        <dbReference type="Proteomes" id="UP000320623"/>
    </source>
</evidence>